<proteinExistence type="predicted"/>
<evidence type="ECO:0008006" key="5">
    <source>
        <dbReference type="Google" id="ProtNLM"/>
    </source>
</evidence>
<keyword evidence="2" id="KW-1133">Transmembrane helix</keyword>
<reference evidence="4" key="1">
    <citation type="journal article" date="2019" name="Int. J. Syst. Evol. Microbiol.">
        <title>The Global Catalogue of Microorganisms (GCM) 10K type strain sequencing project: providing services to taxonomists for standard genome sequencing and annotation.</title>
        <authorList>
            <consortium name="The Broad Institute Genomics Platform"/>
            <consortium name="The Broad Institute Genome Sequencing Center for Infectious Disease"/>
            <person name="Wu L."/>
            <person name="Ma J."/>
        </authorList>
    </citation>
    <scope>NUCLEOTIDE SEQUENCE [LARGE SCALE GENOMIC DNA]</scope>
    <source>
        <strain evidence="4">JCM 18541</strain>
    </source>
</reference>
<evidence type="ECO:0000313" key="3">
    <source>
        <dbReference type="EMBL" id="GAA4795904.1"/>
    </source>
</evidence>
<sequence length="302" mass="32446">MTTPMDPIGQTRAQSVRADEMPAANRGIRAGINNIKSSATQVVDAGKVLTRLTPKQLKDEVAIAKIEVKEKGIAVGKGAAVAAVAVIFALFMAIALVILAYVGLAAIMPNWAAALVLVGLFLLLAAVLGFLGYKMIMKQLPFKPESAIFGVLYDLGVLKEGSAMTSKRVKREQAEKAEAKKAESEENKSEDSEKTPAAPAPNKEQLIQRTKQRREHLKTLRDDIENHANDVQTRAKGLSQEAKYSAKNTPATAASTAAANGRNLVNNASDPETLQAHWKSFAALVASLGAFFVFLGKLIRRK</sequence>
<dbReference type="EMBL" id="BAABKP010000002">
    <property type="protein sequence ID" value="GAA4795904.1"/>
    <property type="molecule type" value="Genomic_DNA"/>
</dbReference>
<feature type="region of interest" description="Disordered" evidence="1">
    <location>
        <begin position="167"/>
        <end position="214"/>
    </location>
</feature>
<keyword evidence="4" id="KW-1185">Reference proteome</keyword>
<dbReference type="RefSeq" id="WP_251380768.1">
    <property type="nucleotide sequence ID" value="NZ_BAABKP010000002.1"/>
</dbReference>
<organism evidence="3 4">
    <name type="scientific">Rothia endophytica</name>
    <dbReference type="NCBI Taxonomy" id="1324766"/>
    <lineage>
        <taxon>Bacteria</taxon>
        <taxon>Bacillati</taxon>
        <taxon>Actinomycetota</taxon>
        <taxon>Actinomycetes</taxon>
        <taxon>Micrococcales</taxon>
        <taxon>Micrococcaceae</taxon>
        <taxon>Rothia</taxon>
    </lineage>
</organism>
<accession>A0ABP9BLA5</accession>
<evidence type="ECO:0000256" key="2">
    <source>
        <dbReference type="SAM" id="Phobius"/>
    </source>
</evidence>
<feature type="transmembrane region" description="Helical" evidence="2">
    <location>
        <begin position="111"/>
        <end position="133"/>
    </location>
</feature>
<gene>
    <name evidence="3" type="ORF">GCM10023352_13980</name>
</gene>
<dbReference type="Proteomes" id="UP001500187">
    <property type="component" value="Unassembled WGS sequence"/>
</dbReference>
<protein>
    <recommendedName>
        <fullName evidence="5">Phage holin family protein</fullName>
    </recommendedName>
</protein>
<evidence type="ECO:0000256" key="1">
    <source>
        <dbReference type="SAM" id="MobiDB-lite"/>
    </source>
</evidence>
<feature type="compositionally biased region" description="Basic and acidic residues" evidence="1">
    <location>
        <begin position="171"/>
        <end position="194"/>
    </location>
</feature>
<evidence type="ECO:0000313" key="4">
    <source>
        <dbReference type="Proteomes" id="UP001500187"/>
    </source>
</evidence>
<comment type="caution">
    <text evidence="3">The sequence shown here is derived from an EMBL/GenBank/DDBJ whole genome shotgun (WGS) entry which is preliminary data.</text>
</comment>
<feature type="transmembrane region" description="Helical" evidence="2">
    <location>
        <begin position="79"/>
        <end position="105"/>
    </location>
</feature>
<name>A0ABP9BLA5_9MICC</name>
<keyword evidence="2" id="KW-0812">Transmembrane</keyword>
<dbReference type="Pfam" id="PF07332">
    <property type="entry name" value="Phage_holin_3_6"/>
    <property type="match status" value="1"/>
</dbReference>
<keyword evidence="2" id="KW-0472">Membrane</keyword>
<dbReference type="InterPro" id="IPR009937">
    <property type="entry name" value="Phage_holin_3_6"/>
</dbReference>